<dbReference type="RefSeq" id="XP_032829480.1">
    <property type="nucleotide sequence ID" value="XM_032973589.1"/>
</dbReference>
<dbReference type="PANTHER" id="PTHR12748">
    <property type="entry name" value="ORIGIN RECOGNITION COMPLEX SUBUNIT 3"/>
    <property type="match status" value="1"/>
</dbReference>
<dbReference type="GeneID" id="116953408"/>
<dbReference type="GO" id="GO:0005656">
    <property type="term" value="C:nuclear pre-replicative complex"/>
    <property type="evidence" value="ECO:0007669"/>
    <property type="project" value="TreeGrafter"/>
</dbReference>
<evidence type="ECO:0000256" key="7">
    <source>
        <dbReference type="ARBA" id="ARBA00023242"/>
    </source>
</evidence>
<accession>A0AAJ7U4B2</accession>
<proteinExistence type="inferred from homology"/>
<dbReference type="InterPro" id="IPR045667">
    <property type="entry name" value="ORC3_N"/>
</dbReference>
<comment type="subunit">
    <text evidence="8">Component of ORC, a complex composed of at least 6 subunits: ORC1, ORC2, ORC3, ORC4, ORC5 and ORC6. ORC is regulated in a cell-cycle dependent manner. It is sequentially assembled at the exit from anaphase of mitosis and disassembled as cells enter S phase.</text>
</comment>
<dbReference type="KEGG" id="pmrn:116953408"/>
<evidence type="ECO:0000256" key="4">
    <source>
        <dbReference type="ARBA" id="ARBA00022553"/>
    </source>
</evidence>
<evidence type="ECO:0000256" key="9">
    <source>
        <dbReference type="ARBA" id="ARBA00045241"/>
    </source>
</evidence>
<evidence type="ECO:0000256" key="2">
    <source>
        <dbReference type="ARBA" id="ARBA00010977"/>
    </source>
</evidence>
<evidence type="ECO:0000256" key="8">
    <source>
        <dbReference type="ARBA" id="ARBA00026084"/>
    </source>
</evidence>
<dbReference type="AlphaFoldDB" id="A0AAJ7U4B2"/>
<evidence type="ECO:0000259" key="10">
    <source>
        <dbReference type="Pfam" id="PF07034"/>
    </source>
</evidence>
<dbReference type="InterPro" id="IPR045663">
    <property type="entry name" value="ORC3_ins"/>
</dbReference>
<dbReference type="GO" id="GO:0005664">
    <property type="term" value="C:nuclear origin of replication recognition complex"/>
    <property type="evidence" value="ECO:0007669"/>
    <property type="project" value="InterPro"/>
</dbReference>
<evidence type="ECO:0000259" key="11">
    <source>
        <dbReference type="Pfam" id="PF18137"/>
    </source>
</evidence>
<dbReference type="InterPro" id="IPR020795">
    <property type="entry name" value="ORC3"/>
</dbReference>
<protein>
    <recommendedName>
        <fullName evidence="3">Origin recognition complex subunit 3</fullName>
    </recommendedName>
</protein>
<evidence type="ECO:0000313" key="13">
    <source>
        <dbReference type="Proteomes" id="UP001318040"/>
    </source>
</evidence>
<keyword evidence="4" id="KW-0597">Phosphoprotein</keyword>
<evidence type="ECO:0000256" key="6">
    <source>
        <dbReference type="ARBA" id="ARBA00023125"/>
    </source>
</evidence>
<evidence type="ECO:0000256" key="5">
    <source>
        <dbReference type="ARBA" id="ARBA00022705"/>
    </source>
</evidence>
<dbReference type="PANTHER" id="PTHR12748:SF0">
    <property type="entry name" value="ORIGIN RECOGNITION COMPLEX SUBUNIT 3"/>
    <property type="match status" value="1"/>
</dbReference>
<dbReference type="Pfam" id="PF19675">
    <property type="entry name" value="ORC3_ins"/>
    <property type="match status" value="1"/>
</dbReference>
<comment type="function">
    <text evidence="9">Component of the origin recognition complex (ORC) that binds origins of replication. DNA-binding is ATP-dependent. The specific DNA sequences that define origins of replication have not been identified yet. ORC is required to assemble the pre-replication complex necessary to initiate DNA replication. Binds histone H3 and H4 trimethylation marks H3K9me3, H3K27me3 and H4K20me3.</text>
</comment>
<gene>
    <name evidence="14" type="primary">ORC3</name>
</gene>
<evidence type="ECO:0000256" key="3">
    <source>
        <dbReference type="ARBA" id="ARBA00019085"/>
    </source>
</evidence>
<comment type="subcellular location">
    <subcellularLocation>
        <location evidence="1">Nucleus</location>
    </subcellularLocation>
</comment>
<dbReference type="GO" id="GO:0031261">
    <property type="term" value="C:DNA replication preinitiation complex"/>
    <property type="evidence" value="ECO:0007669"/>
    <property type="project" value="TreeGrafter"/>
</dbReference>
<feature type="domain" description="Origin recognition complex subunit 3 N-terminal" evidence="10">
    <location>
        <begin position="3"/>
        <end position="350"/>
    </location>
</feature>
<dbReference type="GO" id="GO:0003688">
    <property type="term" value="F:DNA replication origin binding"/>
    <property type="evidence" value="ECO:0007669"/>
    <property type="project" value="TreeGrafter"/>
</dbReference>
<evidence type="ECO:0000313" key="14">
    <source>
        <dbReference type="RefSeq" id="XP_032829480.1"/>
    </source>
</evidence>
<keyword evidence="13" id="KW-1185">Reference proteome</keyword>
<dbReference type="CDD" id="cd20704">
    <property type="entry name" value="Orc3"/>
    <property type="match status" value="2"/>
</dbReference>
<dbReference type="Pfam" id="PF07034">
    <property type="entry name" value="ORC3_N"/>
    <property type="match status" value="1"/>
</dbReference>
<dbReference type="Pfam" id="PF18137">
    <property type="entry name" value="WHD_ORC"/>
    <property type="match status" value="1"/>
</dbReference>
<dbReference type="InterPro" id="IPR040855">
    <property type="entry name" value="ORC_WH_C"/>
</dbReference>
<keyword evidence="5" id="KW-0235">DNA replication</keyword>
<dbReference type="GO" id="GO:0006270">
    <property type="term" value="P:DNA replication initiation"/>
    <property type="evidence" value="ECO:0007669"/>
    <property type="project" value="TreeGrafter"/>
</dbReference>
<dbReference type="Proteomes" id="UP001318040">
    <property type="component" value="Chromosome 51"/>
</dbReference>
<organism evidence="13 14">
    <name type="scientific">Petromyzon marinus</name>
    <name type="common">Sea lamprey</name>
    <dbReference type="NCBI Taxonomy" id="7757"/>
    <lineage>
        <taxon>Eukaryota</taxon>
        <taxon>Metazoa</taxon>
        <taxon>Chordata</taxon>
        <taxon>Craniata</taxon>
        <taxon>Vertebrata</taxon>
        <taxon>Cyclostomata</taxon>
        <taxon>Hyperoartia</taxon>
        <taxon>Petromyzontiformes</taxon>
        <taxon>Petromyzontidae</taxon>
        <taxon>Petromyzon</taxon>
    </lineage>
</organism>
<sequence length="723" mass="81473">MTSTTSVSKGCFAFKPSVKKKKSNDEVCFQNENGEVTRESRLRFETYQTLSQELKTSAEAVHVEMNAQVFEKMISFLSGARGVASDNLQSWAERQRSNEIPTAAFVTGVNVADHEVVFQTLTERLRESVTPHIVSLQPKECRGLKQAVQKILGTLLGRQISCEDDEGESDDLGDRKPLSAWRVLPSFSALCNWYSSLPQPVSDHVKGKRKVSGRHSTTPPIVIILRELESFPPRVLQDLIRICSQYVDRLPLVLVLGIATSPLALHRLLPHSVSSLLCVERFQTPPATELLSSTLDQLLLTDRFLFKLNGKALQVLIGIFLYHDFSVRNFVKGLQFAMMEHFYEQPLSVLCMPPSSLKAHVKSLGPELCEAVRQAPSFRRYVEGRKASEQDRLLTDNEYLKDTVWILLSELHRYHRRFFLMLRGLHTFTHQLPGHPLGKQVRELYCSVLESPVWESEGYSSAMHLLRMLARDELCCLLESCVEQLSAAPTDPELQGAVTSLQGVLQGLHALGEPGEAPNVEEMALPAQKVPVLGKTDLHQLQKTLMEMQAAKKQQKKSTPYEVLRTKALDLLNDLVRKYLQPPEGQTLHEVSYFSDSSTLKQHLNASPRAAIQMALTNPYYYLQNKALRSTEGSITNMAPDLCIAYKLHLECGCMINLYDWLQAFQTVLQAGKDSEEAETPHVIDQQIHARFIRAVSELQFLGFVKPTKRKTDHVARLTWGGC</sequence>
<evidence type="ECO:0000259" key="12">
    <source>
        <dbReference type="Pfam" id="PF19675"/>
    </source>
</evidence>
<evidence type="ECO:0000256" key="1">
    <source>
        <dbReference type="ARBA" id="ARBA00004123"/>
    </source>
</evidence>
<reference evidence="14" key="1">
    <citation type="submission" date="2025-08" db="UniProtKB">
        <authorList>
            <consortium name="RefSeq"/>
        </authorList>
    </citation>
    <scope>IDENTIFICATION</scope>
    <source>
        <tissue evidence="14">Sperm</tissue>
    </source>
</reference>
<feature type="domain" description="Origin recognition complex subunit 3 insertion" evidence="12">
    <location>
        <begin position="361"/>
        <end position="596"/>
    </location>
</feature>
<name>A0AAJ7U4B2_PETMA</name>
<keyword evidence="7" id="KW-0539">Nucleus</keyword>
<comment type="similarity">
    <text evidence="2">Belongs to the ORC3 family.</text>
</comment>
<feature type="domain" description="Origin recognition complex subunit 3 winged helix C-terminal" evidence="11">
    <location>
        <begin position="609"/>
        <end position="720"/>
    </location>
</feature>
<dbReference type="CTD" id="23595"/>
<keyword evidence="6" id="KW-0238">DNA-binding</keyword>